<evidence type="ECO:0000313" key="9">
    <source>
        <dbReference type="Proteomes" id="UP000008957"/>
    </source>
</evidence>
<proteinExistence type="inferred from homology"/>
<accession>A0AB94IX47</accession>
<evidence type="ECO:0000256" key="3">
    <source>
        <dbReference type="ARBA" id="ARBA00022475"/>
    </source>
</evidence>
<feature type="transmembrane region" description="Helical" evidence="7">
    <location>
        <begin position="242"/>
        <end position="262"/>
    </location>
</feature>
<evidence type="ECO:0000256" key="4">
    <source>
        <dbReference type="ARBA" id="ARBA00022692"/>
    </source>
</evidence>
<organism evidence="8 9">
    <name type="scientific">Fretibacterium fastidiosum</name>
    <dbReference type="NCBI Taxonomy" id="651822"/>
    <lineage>
        <taxon>Bacteria</taxon>
        <taxon>Thermotogati</taxon>
        <taxon>Synergistota</taxon>
        <taxon>Synergistia</taxon>
        <taxon>Synergistales</taxon>
        <taxon>Aminobacteriaceae</taxon>
        <taxon>Fretibacterium</taxon>
    </lineage>
</organism>
<dbReference type="Pfam" id="PF03773">
    <property type="entry name" value="ArsP_1"/>
    <property type="match status" value="1"/>
</dbReference>
<evidence type="ECO:0000256" key="6">
    <source>
        <dbReference type="ARBA" id="ARBA00023136"/>
    </source>
</evidence>
<reference evidence="9" key="1">
    <citation type="submission" date="2010-03" db="EMBL/GenBank/DDBJ databases">
        <title>The genome sequence of Synergistetes sp. SGP1.</title>
        <authorList>
            <consortium name="metaHIT consortium -- http://www.metahit.eu/"/>
            <person name="Pajon A."/>
            <person name="Turner K."/>
            <person name="Parkhill J."/>
            <person name="Wade W."/>
            <person name="Vartoukian S."/>
        </authorList>
    </citation>
    <scope>NUCLEOTIDE SEQUENCE [LARGE SCALE GENOMIC DNA]</scope>
    <source>
        <strain evidence="9">SGP1</strain>
    </source>
</reference>
<dbReference type="PANTHER" id="PTHR34184">
    <property type="entry name" value="UPF0718 PROTEIN YCGR"/>
    <property type="match status" value="1"/>
</dbReference>
<feature type="transmembrane region" description="Helical" evidence="7">
    <location>
        <begin position="120"/>
        <end position="139"/>
    </location>
</feature>
<name>A0AB94IX47_9BACT</name>
<keyword evidence="4 7" id="KW-0812">Transmembrane</keyword>
<dbReference type="RefSeq" id="WP_015556510.1">
    <property type="nucleotide sequence ID" value="NC_021038.1"/>
</dbReference>
<comment type="subcellular location">
    <subcellularLocation>
        <location evidence="1">Cell membrane</location>
        <topology evidence="1">Multi-pass membrane protein</topology>
    </subcellularLocation>
</comment>
<dbReference type="GO" id="GO:0005886">
    <property type="term" value="C:plasma membrane"/>
    <property type="evidence" value="ECO:0007669"/>
    <property type="project" value="UniProtKB-SubCell"/>
</dbReference>
<evidence type="ECO:0000256" key="7">
    <source>
        <dbReference type="SAM" id="Phobius"/>
    </source>
</evidence>
<dbReference type="EMBL" id="FP929056">
    <property type="protein sequence ID" value="CBL28363.1"/>
    <property type="molecule type" value="Genomic_DNA"/>
</dbReference>
<dbReference type="Proteomes" id="UP000008957">
    <property type="component" value="Chromosome"/>
</dbReference>
<keyword evidence="9" id="KW-1185">Reference proteome</keyword>
<gene>
    <name evidence="8" type="ORF">SY1_12070</name>
</gene>
<feature type="transmembrane region" description="Helical" evidence="7">
    <location>
        <begin position="91"/>
        <end position="113"/>
    </location>
</feature>
<dbReference type="InterPro" id="IPR005524">
    <property type="entry name" value="DUF318"/>
</dbReference>
<evidence type="ECO:0000256" key="2">
    <source>
        <dbReference type="ARBA" id="ARBA00006386"/>
    </source>
</evidence>
<dbReference type="KEGG" id="sbr:SY1_12070"/>
<feature type="transmembrane region" description="Helical" evidence="7">
    <location>
        <begin position="283"/>
        <end position="305"/>
    </location>
</feature>
<reference evidence="8 9" key="2">
    <citation type="submission" date="2010-03" db="EMBL/GenBank/DDBJ databases">
        <authorList>
            <person name="Pajon A."/>
        </authorList>
    </citation>
    <scope>NUCLEOTIDE SEQUENCE [LARGE SCALE GENOMIC DNA]</scope>
    <source>
        <strain evidence="8 9">SGP1</strain>
    </source>
</reference>
<feature type="transmembrane region" description="Helical" evidence="7">
    <location>
        <begin position="336"/>
        <end position="354"/>
    </location>
</feature>
<keyword evidence="3" id="KW-1003">Cell membrane</keyword>
<dbReference type="PANTHER" id="PTHR34184:SF4">
    <property type="entry name" value="UPF0718 PROTEIN YCGR"/>
    <property type="match status" value="1"/>
</dbReference>
<dbReference type="NCBIfam" id="NF040736">
    <property type="entry name" value="efflux_SaoE"/>
    <property type="match status" value="1"/>
</dbReference>
<evidence type="ECO:0000256" key="1">
    <source>
        <dbReference type="ARBA" id="ARBA00004651"/>
    </source>
</evidence>
<dbReference type="AlphaFoldDB" id="A0AB94IX47"/>
<sequence length="365" mass="39455">MRLFLQYGWQFCQYSWGMLETSGPWLILSFLFCGVLHAVLRPETLQRSLGNKKLSSIVKATISGMLLPICSCGVVPLSLGLYYSGAYLGPTLAFLVATPIINPAAVILAYAMLGPQIATIYLISGFVIPFVIGIVGNALGGPELQSPAAAGLAAAPSAREERPALPPLMQRIRGGIEWGFNDLAVQTCRFIVVGTAFAALLLTVVPTSFILDYLSDPRLVSLLGITLLGCVMYVCALGHIPFIAALVSAGAAPGVAVTFLLSSVATNFPEMVSIWRLIGKRAVTLYTGMLVLFGLAFGYITNFLLADNFRPVFDLTRSQGKIDFVSRISIDFPDGFKVFCAILVLCIGGYGWILQWRRSLRRREA</sequence>
<keyword evidence="6 7" id="KW-0472">Membrane</keyword>
<feature type="transmembrane region" description="Helical" evidence="7">
    <location>
        <begin position="61"/>
        <end position="85"/>
    </location>
</feature>
<feature type="transmembrane region" description="Helical" evidence="7">
    <location>
        <begin position="218"/>
        <end position="236"/>
    </location>
</feature>
<dbReference type="InterPro" id="IPR052923">
    <property type="entry name" value="UPF0718"/>
</dbReference>
<protein>
    <submittedName>
        <fullName evidence="8">Predicted permeases</fullName>
    </submittedName>
</protein>
<feature type="transmembrane region" description="Helical" evidence="7">
    <location>
        <begin position="190"/>
        <end position="211"/>
    </location>
</feature>
<keyword evidence="5 7" id="KW-1133">Transmembrane helix</keyword>
<comment type="similarity">
    <text evidence="2">Belongs to the UPF0718 family.</text>
</comment>
<feature type="transmembrane region" description="Helical" evidence="7">
    <location>
        <begin position="23"/>
        <end position="40"/>
    </location>
</feature>
<evidence type="ECO:0000313" key="8">
    <source>
        <dbReference type="EMBL" id="CBL28363.1"/>
    </source>
</evidence>
<evidence type="ECO:0000256" key="5">
    <source>
        <dbReference type="ARBA" id="ARBA00022989"/>
    </source>
</evidence>